<gene>
    <name evidence="1" type="primary">AVEN_147752_1</name>
    <name evidence="1" type="ORF">TNCT_532321</name>
</gene>
<dbReference type="PANTHER" id="PTHR47331:SF1">
    <property type="entry name" value="GAG-LIKE PROTEIN"/>
    <property type="match status" value="1"/>
</dbReference>
<organism evidence="1 2">
    <name type="scientific">Trichonephila clavata</name>
    <name type="common">Joro spider</name>
    <name type="synonym">Nephila clavata</name>
    <dbReference type="NCBI Taxonomy" id="2740835"/>
    <lineage>
        <taxon>Eukaryota</taxon>
        <taxon>Metazoa</taxon>
        <taxon>Ecdysozoa</taxon>
        <taxon>Arthropoda</taxon>
        <taxon>Chelicerata</taxon>
        <taxon>Arachnida</taxon>
        <taxon>Araneae</taxon>
        <taxon>Araneomorphae</taxon>
        <taxon>Entelegynae</taxon>
        <taxon>Araneoidea</taxon>
        <taxon>Nephilidae</taxon>
        <taxon>Trichonephila</taxon>
    </lineage>
</organism>
<sequence>MIDDDIILRFNNRLTISYLDVYKKNPIILSNDYFGFLNVHDCHEKVLHNGVNGTLIQNRQFTVEGVPWWGGFWERLVRSVNKCLKCVLGKTSLMYEELNNALTEVEAVINSRPFTYVCNDVNEHFPLNPSRFTVGSRLTTLPSPKFNANSINVELLRNGNIDNYC</sequence>
<evidence type="ECO:0000313" key="1">
    <source>
        <dbReference type="EMBL" id="GFQ75197.1"/>
    </source>
</evidence>
<protein>
    <submittedName>
        <fullName evidence="1">DUF5641 domain-containing protein</fullName>
    </submittedName>
</protein>
<dbReference type="EMBL" id="BMAO01021531">
    <property type="protein sequence ID" value="GFQ75197.1"/>
    <property type="molecule type" value="Genomic_DNA"/>
</dbReference>
<evidence type="ECO:0000313" key="2">
    <source>
        <dbReference type="Proteomes" id="UP000887116"/>
    </source>
</evidence>
<comment type="caution">
    <text evidence="1">The sequence shown here is derived from an EMBL/GenBank/DDBJ whole genome shotgun (WGS) entry which is preliminary data.</text>
</comment>
<dbReference type="InterPro" id="IPR036397">
    <property type="entry name" value="RNaseH_sf"/>
</dbReference>
<dbReference type="PANTHER" id="PTHR47331">
    <property type="entry name" value="PHD-TYPE DOMAIN-CONTAINING PROTEIN"/>
    <property type="match status" value="1"/>
</dbReference>
<dbReference type="Proteomes" id="UP000887116">
    <property type="component" value="Unassembled WGS sequence"/>
</dbReference>
<name>A0A8X6HIU1_TRICU</name>
<dbReference type="OrthoDB" id="6430419at2759"/>
<accession>A0A8X6HIU1</accession>
<keyword evidence="2" id="KW-1185">Reference proteome</keyword>
<dbReference type="AlphaFoldDB" id="A0A8X6HIU1"/>
<dbReference type="Gene3D" id="3.30.420.10">
    <property type="entry name" value="Ribonuclease H-like superfamily/Ribonuclease H"/>
    <property type="match status" value="1"/>
</dbReference>
<proteinExistence type="predicted"/>
<reference evidence="1" key="1">
    <citation type="submission" date="2020-07" db="EMBL/GenBank/DDBJ databases">
        <title>Multicomponent nature underlies the extraordinary mechanical properties of spider dragline silk.</title>
        <authorList>
            <person name="Kono N."/>
            <person name="Nakamura H."/>
            <person name="Mori M."/>
            <person name="Yoshida Y."/>
            <person name="Ohtoshi R."/>
            <person name="Malay A.D."/>
            <person name="Moran D.A.P."/>
            <person name="Tomita M."/>
            <person name="Numata K."/>
            <person name="Arakawa K."/>
        </authorList>
    </citation>
    <scope>NUCLEOTIDE SEQUENCE</scope>
</reference>
<dbReference type="GO" id="GO:0003676">
    <property type="term" value="F:nucleic acid binding"/>
    <property type="evidence" value="ECO:0007669"/>
    <property type="project" value="InterPro"/>
</dbReference>